<dbReference type="EMBL" id="FZOJ01000044">
    <property type="protein sequence ID" value="SNT14241.1"/>
    <property type="molecule type" value="Genomic_DNA"/>
</dbReference>
<keyword evidence="6" id="KW-1185">Reference proteome</keyword>
<keyword evidence="1" id="KW-0805">Transcription regulation</keyword>
<evidence type="ECO:0000313" key="5">
    <source>
        <dbReference type="EMBL" id="SNT14241.1"/>
    </source>
</evidence>
<dbReference type="PANTHER" id="PTHR43537">
    <property type="entry name" value="TRANSCRIPTIONAL REGULATOR, GNTR FAMILY"/>
    <property type="match status" value="1"/>
</dbReference>
<keyword evidence="3" id="KW-0804">Transcription</keyword>
<dbReference type="SUPFAM" id="SSF48008">
    <property type="entry name" value="GntR ligand-binding domain-like"/>
    <property type="match status" value="1"/>
</dbReference>
<name>A0A239K8B1_9FIRM</name>
<dbReference type="SMART" id="SM00895">
    <property type="entry name" value="FCD"/>
    <property type="match status" value="1"/>
</dbReference>
<dbReference type="SMART" id="SM00345">
    <property type="entry name" value="HTH_GNTR"/>
    <property type="match status" value="1"/>
</dbReference>
<evidence type="ECO:0000259" key="4">
    <source>
        <dbReference type="PROSITE" id="PS50949"/>
    </source>
</evidence>
<keyword evidence="2 5" id="KW-0238">DNA-binding</keyword>
<evidence type="ECO:0000256" key="1">
    <source>
        <dbReference type="ARBA" id="ARBA00023015"/>
    </source>
</evidence>
<dbReference type="InterPro" id="IPR008920">
    <property type="entry name" value="TF_FadR/GntR_C"/>
</dbReference>
<dbReference type="CDD" id="cd07377">
    <property type="entry name" value="WHTH_GntR"/>
    <property type="match status" value="1"/>
</dbReference>
<dbReference type="PRINTS" id="PR00035">
    <property type="entry name" value="HTHGNTR"/>
</dbReference>
<dbReference type="InterPro" id="IPR036388">
    <property type="entry name" value="WH-like_DNA-bd_sf"/>
</dbReference>
<proteinExistence type="predicted"/>
<dbReference type="Pfam" id="PF07729">
    <property type="entry name" value="FCD"/>
    <property type="match status" value="1"/>
</dbReference>
<sequence length="224" mass="25903">MDVEFGAVEIYDLRPMREIVFQKLRKAVFDGQIKKGDHLIESLIAEKMNVSRTPVREALRQLEIEGLVLNVPRKGAIVQGITKEDAVDIYDLREVLEGLMVRSACQYITENDINRLKKIIKLMEASIQKEKYDHLLELHGEYNTIILNSSKNKRLQATMKNIYDYLTSLRSISLYHESRRIVALEEHKQIVQALESKDGEAAEIATRTHIRKAKEAFLDNLIQR</sequence>
<protein>
    <submittedName>
        <fullName evidence="5">DNA-binding transcriptional regulator, GntR family</fullName>
    </submittedName>
</protein>
<dbReference type="SUPFAM" id="SSF46785">
    <property type="entry name" value="Winged helix' DNA-binding domain"/>
    <property type="match status" value="1"/>
</dbReference>
<accession>A0A239K8B1</accession>
<evidence type="ECO:0000256" key="3">
    <source>
        <dbReference type="ARBA" id="ARBA00023163"/>
    </source>
</evidence>
<dbReference type="Pfam" id="PF00392">
    <property type="entry name" value="GntR"/>
    <property type="match status" value="1"/>
</dbReference>
<organism evidence="5 6">
    <name type="scientific">Anaerovirgula multivorans</name>
    <dbReference type="NCBI Taxonomy" id="312168"/>
    <lineage>
        <taxon>Bacteria</taxon>
        <taxon>Bacillati</taxon>
        <taxon>Bacillota</taxon>
        <taxon>Clostridia</taxon>
        <taxon>Peptostreptococcales</taxon>
        <taxon>Natronincolaceae</taxon>
        <taxon>Anaerovirgula</taxon>
    </lineage>
</organism>
<gene>
    <name evidence="5" type="ORF">SAMN05446037_104421</name>
</gene>
<dbReference type="AlphaFoldDB" id="A0A239K8B1"/>
<feature type="domain" description="HTH gntR-type" evidence="4">
    <location>
        <begin position="14"/>
        <end position="81"/>
    </location>
</feature>
<dbReference type="PROSITE" id="PS50949">
    <property type="entry name" value="HTH_GNTR"/>
    <property type="match status" value="1"/>
</dbReference>
<dbReference type="PANTHER" id="PTHR43537:SF24">
    <property type="entry name" value="GLUCONATE OPERON TRANSCRIPTIONAL REPRESSOR"/>
    <property type="match status" value="1"/>
</dbReference>
<dbReference type="Gene3D" id="1.20.120.530">
    <property type="entry name" value="GntR ligand-binding domain-like"/>
    <property type="match status" value="1"/>
</dbReference>
<dbReference type="InterPro" id="IPR036390">
    <property type="entry name" value="WH_DNA-bd_sf"/>
</dbReference>
<dbReference type="GO" id="GO:0003700">
    <property type="term" value="F:DNA-binding transcription factor activity"/>
    <property type="evidence" value="ECO:0007669"/>
    <property type="project" value="InterPro"/>
</dbReference>
<evidence type="ECO:0000313" key="6">
    <source>
        <dbReference type="Proteomes" id="UP000198304"/>
    </source>
</evidence>
<reference evidence="5 6" key="1">
    <citation type="submission" date="2017-06" db="EMBL/GenBank/DDBJ databases">
        <authorList>
            <person name="Kim H.J."/>
            <person name="Triplett B.A."/>
        </authorList>
    </citation>
    <scope>NUCLEOTIDE SEQUENCE [LARGE SCALE GENOMIC DNA]</scope>
    <source>
        <strain evidence="5 6">SCA</strain>
    </source>
</reference>
<dbReference type="InterPro" id="IPR011711">
    <property type="entry name" value="GntR_C"/>
</dbReference>
<evidence type="ECO:0000256" key="2">
    <source>
        <dbReference type="ARBA" id="ARBA00023125"/>
    </source>
</evidence>
<dbReference type="Gene3D" id="1.10.10.10">
    <property type="entry name" value="Winged helix-like DNA-binding domain superfamily/Winged helix DNA-binding domain"/>
    <property type="match status" value="1"/>
</dbReference>
<dbReference type="OrthoDB" id="9781630at2"/>
<dbReference type="InterPro" id="IPR000524">
    <property type="entry name" value="Tscrpt_reg_HTH_GntR"/>
</dbReference>
<dbReference type="GO" id="GO:0003677">
    <property type="term" value="F:DNA binding"/>
    <property type="evidence" value="ECO:0007669"/>
    <property type="project" value="UniProtKB-KW"/>
</dbReference>
<dbReference type="RefSeq" id="WP_089285276.1">
    <property type="nucleotide sequence ID" value="NZ_FZOJ01000044.1"/>
</dbReference>
<dbReference type="Proteomes" id="UP000198304">
    <property type="component" value="Unassembled WGS sequence"/>
</dbReference>